<dbReference type="PANTHER" id="PTHR11814">
    <property type="entry name" value="SULFATE TRANSPORTER"/>
    <property type="match status" value="1"/>
</dbReference>
<feature type="transmembrane region" description="Helical" evidence="5">
    <location>
        <begin position="253"/>
        <end position="271"/>
    </location>
</feature>
<dbReference type="InterPro" id="IPR011547">
    <property type="entry name" value="SLC26A/SulP_dom"/>
</dbReference>
<dbReference type="NCBIfam" id="TIGR00815">
    <property type="entry name" value="sulP"/>
    <property type="match status" value="1"/>
</dbReference>
<dbReference type="EMBL" id="JBHRZH010000027">
    <property type="protein sequence ID" value="MFC3764541.1"/>
    <property type="molecule type" value="Genomic_DNA"/>
</dbReference>
<feature type="transmembrane region" description="Helical" evidence="5">
    <location>
        <begin position="25"/>
        <end position="42"/>
    </location>
</feature>
<keyword evidence="4 5" id="KW-0472">Membrane</keyword>
<feature type="transmembrane region" description="Helical" evidence="5">
    <location>
        <begin position="332"/>
        <end position="352"/>
    </location>
</feature>
<dbReference type="SUPFAM" id="SSF52091">
    <property type="entry name" value="SpoIIaa-like"/>
    <property type="match status" value="1"/>
</dbReference>
<feature type="transmembrane region" description="Helical" evidence="5">
    <location>
        <begin position="139"/>
        <end position="158"/>
    </location>
</feature>
<evidence type="ECO:0000256" key="1">
    <source>
        <dbReference type="ARBA" id="ARBA00004141"/>
    </source>
</evidence>
<evidence type="ECO:0000256" key="3">
    <source>
        <dbReference type="ARBA" id="ARBA00022989"/>
    </source>
</evidence>
<feature type="transmembrane region" description="Helical" evidence="5">
    <location>
        <begin position="388"/>
        <end position="416"/>
    </location>
</feature>
<gene>
    <name evidence="7" type="ORF">ACFOUW_27135</name>
</gene>
<feature type="transmembrane region" description="Helical" evidence="5">
    <location>
        <begin position="106"/>
        <end position="127"/>
    </location>
</feature>
<evidence type="ECO:0000256" key="2">
    <source>
        <dbReference type="ARBA" id="ARBA00022692"/>
    </source>
</evidence>
<dbReference type="InterPro" id="IPR001902">
    <property type="entry name" value="SLC26A/SulP_fam"/>
</dbReference>
<dbReference type="Pfam" id="PF00916">
    <property type="entry name" value="Sulfate_transp"/>
    <property type="match status" value="1"/>
</dbReference>
<dbReference type="Pfam" id="PF01740">
    <property type="entry name" value="STAS"/>
    <property type="match status" value="1"/>
</dbReference>
<dbReference type="RefSeq" id="WP_205121473.1">
    <property type="nucleotide sequence ID" value="NZ_JAFBCM010000001.1"/>
</dbReference>
<comment type="caution">
    <text evidence="7">The sequence shown here is derived from an EMBL/GenBank/DDBJ whole genome shotgun (WGS) entry which is preliminary data.</text>
</comment>
<feature type="domain" description="STAS" evidence="6">
    <location>
        <begin position="444"/>
        <end position="559"/>
    </location>
</feature>
<feature type="transmembrane region" description="Helical" evidence="5">
    <location>
        <begin position="213"/>
        <end position="233"/>
    </location>
</feature>
<feature type="transmembrane region" description="Helical" evidence="5">
    <location>
        <begin position="54"/>
        <end position="73"/>
    </location>
</feature>
<accession>A0ABV7YIV6</accession>
<evidence type="ECO:0000259" key="6">
    <source>
        <dbReference type="PROSITE" id="PS50801"/>
    </source>
</evidence>
<dbReference type="Gene3D" id="3.30.750.24">
    <property type="entry name" value="STAS domain"/>
    <property type="match status" value="1"/>
</dbReference>
<dbReference type="PROSITE" id="PS50801">
    <property type="entry name" value="STAS"/>
    <property type="match status" value="1"/>
</dbReference>
<dbReference type="CDD" id="cd07042">
    <property type="entry name" value="STAS_SulP_like_sulfate_transporter"/>
    <property type="match status" value="1"/>
</dbReference>
<dbReference type="InterPro" id="IPR002645">
    <property type="entry name" value="STAS_dom"/>
</dbReference>
<reference evidence="8" key="1">
    <citation type="journal article" date="2019" name="Int. J. Syst. Evol. Microbiol.">
        <title>The Global Catalogue of Microorganisms (GCM) 10K type strain sequencing project: providing services to taxonomists for standard genome sequencing and annotation.</title>
        <authorList>
            <consortium name="The Broad Institute Genomics Platform"/>
            <consortium name="The Broad Institute Genome Sequencing Center for Infectious Disease"/>
            <person name="Wu L."/>
            <person name="Ma J."/>
        </authorList>
    </citation>
    <scope>NUCLEOTIDE SEQUENCE [LARGE SCALE GENOMIC DNA]</scope>
    <source>
        <strain evidence="8">CGMCC 4.7241</strain>
    </source>
</reference>
<keyword evidence="3 5" id="KW-1133">Transmembrane helix</keyword>
<dbReference type="Proteomes" id="UP001595699">
    <property type="component" value="Unassembled WGS sequence"/>
</dbReference>
<evidence type="ECO:0000256" key="5">
    <source>
        <dbReference type="SAM" id="Phobius"/>
    </source>
</evidence>
<proteinExistence type="predicted"/>
<feature type="transmembrane region" description="Helical" evidence="5">
    <location>
        <begin position="358"/>
        <end position="376"/>
    </location>
</feature>
<organism evidence="7 8">
    <name type="scientific">Tenggerimyces flavus</name>
    <dbReference type="NCBI Taxonomy" id="1708749"/>
    <lineage>
        <taxon>Bacteria</taxon>
        <taxon>Bacillati</taxon>
        <taxon>Actinomycetota</taxon>
        <taxon>Actinomycetes</taxon>
        <taxon>Propionibacteriales</taxon>
        <taxon>Nocardioidaceae</taxon>
        <taxon>Tenggerimyces</taxon>
    </lineage>
</organism>
<evidence type="ECO:0000313" key="8">
    <source>
        <dbReference type="Proteomes" id="UP001595699"/>
    </source>
</evidence>
<evidence type="ECO:0000256" key="4">
    <source>
        <dbReference type="ARBA" id="ARBA00023136"/>
    </source>
</evidence>
<protein>
    <submittedName>
        <fullName evidence="7">SulP family inorganic anion transporter</fullName>
    </submittedName>
</protein>
<comment type="subcellular location">
    <subcellularLocation>
        <location evidence="1">Membrane</location>
        <topology evidence="1">Multi-pass membrane protein</topology>
    </subcellularLocation>
</comment>
<name>A0ABV7YIV6_9ACTN</name>
<feature type="transmembrane region" description="Helical" evidence="5">
    <location>
        <begin position="80"/>
        <end position="100"/>
    </location>
</feature>
<evidence type="ECO:0000313" key="7">
    <source>
        <dbReference type="EMBL" id="MFC3764541.1"/>
    </source>
</evidence>
<keyword evidence="8" id="KW-1185">Reference proteome</keyword>
<keyword evidence="2 5" id="KW-0812">Transmembrane</keyword>
<dbReference type="InterPro" id="IPR036513">
    <property type="entry name" value="STAS_dom_sf"/>
</dbReference>
<feature type="transmembrane region" description="Helical" evidence="5">
    <location>
        <begin position="186"/>
        <end position="206"/>
    </location>
</feature>
<sequence>MSTGETRGLGRWAPGLSELRRYERGWLRGDVVAGVAVAAYLIPQVMAYAEVAGLPPVTGLWAISGSLVVYAILGSSRQLSVGPESTTALMTATAIAPFAAGDPGKYAGLAAALAIVVGALCIVSRLGKLGFLSDLLSKPVLVGYMAGVAVIMIVSQIGKVTRLDSTADSFLGDLAFYATHLADTHLPTLLLAAGMLTVLLVVGRMFPRAPIPLIAMLLAIGVVMVFGLQQLGIEVVGTIPAGFPVPTVPDVTAHDWSVLLLPAVGLAIVAYNDNILTARAFASRNSYAVDGNQELLALGAANVAAGVMQGFPVSSSGSRTAIGDSLKSRTQLYSLVALAVVIVTVLFLRPVLASFPTAALGAIVIYAAIRLIDLAELKRLIRFRRSEFVIAIATTISVLVFDILYGILVAVGLSILNLLRRVARPHDAILGYVPGLAGMHDVDDYPSTKLVPGLVVYRYDSPLFFANAENFKKRALESIDAADQPVEWFVLNAEANVEIDITGVDALDELHEELERRGIEFALARVKQDLRTELEAAGIVERVGENRIFPTLPTAVQAYVEAYVARHGAPPEGVTIQEPPRPPI</sequence>